<protein>
    <submittedName>
        <fullName evidence="7">NAD-glutamate dehydrogenase</fullName>
    </submittedName>
</protein>
<name>A0A844M0T8_9GAMM</name>
<proteinExistence type="predicted"/>
<dbReference type="Pfam" id="PF21075">
    <property type="entry name" value="GDH_ACT1"/>
    <property type="match status" value="1"/>
</dbReference>
<dbReference type="SUPFAM" id="SSF51735">
    <property type="entry name" value="NAD(P)-binding Rossmann-fold domains"/>
    <property type="match status" value="1"/>
</dbReference>
<feature type="domain" description="NAD-specific glutamate dehydrogenase C-terminal" evidence="3">
    <location>
        <begin position="1290"/>
        <end position="1620"/>
    </location>
</feature>
<keyword evidence="8" id="KW-1185">Reference proteome</keyword>
<dbReference type="InterPro" id="IPR049058">
    <property type="entry name" value="NAD_Glu_DH_HM2"/>
</dbReference>
<dbReference type="PANTHER" id="PTHR43403">
    <property type="entry name" value="NAD-SPECIFIC GLUTAMATE DEHYDROGENASE"/>
    <property type="match status" value="1"/>
</dbReference>
<dbReference type="Pfam" id="PF21079">
    <property type="entry name" value="GDH_HM2"/>
    <property type="match status" value="1"/>
</dbReference>
<feature type="domain" description="NAD-glutamate dehydrogenase catalytic" evidence="2">
    <location>
        <begin position="743"/>
        <end position="1244"/>
    </location>
</feature>
<dbReference type="InterPro" id="IPR007780">
    <property type="entry name" value="NAD_Glu_DH_bac"/>
</dbReference>
<dbReference type="Pfam" id="PF05088">
    <property type="entry name" value="Bac_GDH_CD"/>
    <property type="match status" value="1"/>
</dbReference>
<evidence type="ECO:0000259" key="2">
    <source>
        <dbReference type="Pfam" id="PF05088"/>
    </source>
</evidence>
<dbReference type="InterPro" id="IPR028971">
    <property type="entry name" value="NAD-GDH_cat"/>
</dbReference>
<dbReference type="InterPro" id="IPR036291">
    <property type="entry name" value="NAD(P)-bd_dom_sf"/>
</dbReference>
<dbReference type="InterPro" id="IPR024727">
    <property type="entry name" value="NAD_Glu_DH_N_ACT1"/>
</dbReference>
<dbReference type="Pfam" id="PF21078">
    <property type="entry name" value="GDH_HM3"/>
    <property type="match status" value="1"/>
</dbReference>
<evidence type="ECO:0000313" key="8">
    <source>
        <dbReference type="Proteomes" id="UP000442109"/>
    </source>
</evidence>
<evidence type="ECO:0000256" key="1">
    <source>
        <dbReference type="ARBA" id="ARBA00023002"/>
    </source>
</evidence>
<reference evidence="7 8" key="1">
    <citation type="journal article" date="2019" name="PLoS ONE">
        <title>Pup mortality in New Zealand sea lions (Phocarctos hookeri) at Enderby Island, Auckland Islands, 2013-18.</title>
        <authorList>
            <person name="Michael S.A."/>
            <person name="Hayman D.T.S."/>
            <person name="Gray R."/>
            <person name="Zhang J."/>
            <person name="Rogers L."/>
            <person name="Roe W.D."/>
        </authorList>
    </citation>
    <scope>NUCLEOTIDE SEQUENCE [LARGE SCALE GENOMIC DNA]</scope>
    <source>
        <strain evidence="7 8">SM868</strain>
    </source>
</reference>
<evidence type="ECO:0000259" key="6">
    <source>
        <dbReference type="Pfam" id="PF21077"/>
    </source>
</evidence>
<dbReference type="Proteomes" id="UP000442109">
    <property type="component" value="Unassembled WGS sequence"/>
</dbReference>
<gene>
    <name evidence="7" type="ORF">GB996_06110</name>
</gene>
<evidence type="ECO:0000259" key="5">
    <source>
        <dbReference type="Pfam" id="PF21076"/>
    </source>
</evidence>
<dbReference type="GO" id="GO:0004352">
    <property type="term" value="F:glutamate dehydrogenase (NAD+) activity"/>
    <property type="evidence" value="ECO:0007669"/>
    <property type="project" value="InterPro"/>
</dbReference>
<evidence type="ECO:0000259" key="3">
    <source>
        <dbReference type="Pfam" id="PF21074"/>
    </source>
</evidence>
<dbReference type="OrthoDB" id="9758052at2"/>
<dbReference type="PANTHER" id="PTHR43403:SF1">
    <property type="entry name" value="NAD-SPECIFIC GLUTAMATE DEHYDROGENASE"/>
    <property type="match status" value="1"/>
</dbReference>
<dbReference type="SUPFAM" id="SSF53223">
    <property type="entry name" value="Aminoacid dehydrogenase-like, N-terminal domain"/>
    <property type="match status" value="1"/>
</dbReference>
<comment type="caution">
    <text evidence="7">The sequence shown here is derived from an EMBL/GenBank/DDBJ whole genome shotgun (WGS) entry which is preliminary data.</text>
</comment>
<feature type="domain" description="NAD-glutamate dehydrogenase ACT3" evidence="6">
    <location>
        <begin position="570"/>
        <end position="642"/>
    </location>
</feature>
<dbReference type="PIRSF" id="PIRSF036761">
    <property type="entry name" value="GDH_Mll4104"/>
    <property type="match status" value="1"/>
</dbReference>
<dbReference type="EMBL" id="WFKQ01000004">
    <property type="protein sequence ID" value="MUG32365.1"/>
    <property type="molecule type" value="Genomic_DNA"/>
</dbReference>
<dbReference type="InterPro" id="IPR046346">
    <property type="entry name" value="Aminoacid_DH-like_N_sf"/>
</dbReference>
<dbReference type="InterPro" id="IPR049062">
    <property type="entry name" value="NAD_Glu_DH_ACT2"/>
</dbReference>
<keyword evidence="1" id="KW-0560">Oxidoreductase</keyword>
<dbReference type="GO" id="GO:0006538">
    <property type="term" value="P:L-glutamate catabolic process"/>
    <property type="evidence" value="ECO:0007669"/>
    <property type="project" value="InterPro"/>
</dbReference>
<dbReference type="RefSeq" id="WP_155587133.1">
    <property type="nucleotide sequence ID" value="NZ_WFKQ01000004.1"/>
</dbReference>
<feature type="domain" description="NAD-glutamate dehydrogenase N-terminal ACT1" evidence="4">
    <location>
        <begin position="33"/>
        <end position="171"/>
    </location>
</feature>
<organism evidence="7 8">
    <name type="scientific">Psychrobacter sanguinis</name>
    <dbReference type="NCBI Taxonomy" id="861445"/>
    <lineage>
        <taxon>Bacteria</taxon>
        <taxon>Pseudomonadati</taxon>
        <taxon>Pseudomonadota</taxon>
        <taxon>Gammaproteobacteria</taxon>
        <taxon>Moraxellales</taxon>
        <taxon>Moraxellaceae</taxon>
        <taxon>Psychrobacter</taxon>
    </lineage>
</organism>
<evidence type="ECO:0000259" key="4">
    <source>
        <dbReference type="Pfam" id="PF21075"/>
    </source>
</evidence>
<dbReference type="Pfam" id="PF21077">
    <property type="entry name" value="GDH_ACT3"/>
    <property type="match status" value="1"/>
</dbReference>
<dbReference type="Pfam" id="PF21076">
    <property type="entry name" value="GDH_ACT2"/>
    <property type="match status" value="1"/>
</dbReference>
<dbReference type="InterPro" id="IPR049059">
    <property type="entry name" value="NAD_Glu_DH_HM1"/>
</dbReference>
<dbReference type="Pfam" id="PF21074">
    <property type="entry name" value="GDH_C"/>
    <property type="match status" value="1"/>
</dbReference>
<sequence>MKNTLALSAERLENISNIATSYVNKDKALVDNFISVYYRSLAARTADKESDADLAGMALHHFVLLKSYQNNQPALRLFNPSVEEQHFHSGHTVLQLVAYNRPFLVDTLTMCIEAQGLDVHRIHNTIIDAKRNEADEIIAVEGVQDSDTRYLSLIHCEIERTDSKTMQLLSERILNKIATLDTVVGDWQAMRNKLSEIKQELDNTPVPEVYSSADEIKAFLQWIADDNFIFLGFREYRLEGNADSLELANDADLDAEHLDAGKTINLISVGNSGLGLLNGVSEDTPSRSFAQLPDSLKVLMTMPRVVLLSKSSQLSPIHRPVYMDFLGIHKYDAQGRLIGEYRFIGLLTSQAYQLSVQQIPLLREKANKIMEQADFPKNGYNYHKYMHIINSLPRDDLFQANIDELYPIVSGIAQLKDKKRLRLFTRVDHYQRFVSCLVYIPRDKFNTSLRLKMQQALVDAFNGISSGFTTEFDESYHARVHVHVRTEPGQINTVDLQQLEDELNGLMEDWSDQYQQVMVAALGEQKANSLLKRYLNTIPAAYKERFDVRTGVTDTKRLASLSDSNPMIWKLYQSTGDESNQLHLKLYGLNQPTILSNILPILENFGVLVVSAQTYEFDLPEQSMWLQEYELTIRNAKTIDLAVVREQFEDSLAQIWAGRVESDSLNELVLATRLGTFEVVVLRALMRYILQAKAPFSSQYIQQTLVKNGDIAVMIADLFDARMNPDYSEEVRVSKTQACQEQLKAALAKVDSLDEDRILRWYLDLINAMLRTNFYQRDSEGNRKDRLSFKFAASDIPNLPKPKPMFEIFVYSPRVEAIHLRGGKVARGGLRWSDRMEDFRTEVLGLVKAQMVKNAVIVPVGSKGGFIVKQKSPADGREAFQKEGIECYQTFLRGMLDVTDNLVDGNVVHPDNTVRHDEDDPYLVVAADKGTASFSDIANGVAAEYGFWLDDAFASGGSVGYDHKAMGITARGAWESVKRHFRMLGLDIQNKDDFTVVGIGDMSGDVFGNGMLLSKHIKLQAAFNHLHIFIDPNPDTEASYAERERLFNLPRSTWDDYEKSLISQGGGVFSRSDKSIVITDEMKAAFDISEDSLTPNELIGRLLKAPVDLIWNGGIGTYVKSREESHADVGDRANDAVRVNGEDIRAKVFGEGGNLGCTQQGRIEYALYGGPQHEGGHLYTDAIDNSAGVNCSDHEVNIKILLGKVVEQGDMTTKQRNDLLKSMTDEVAQLVLRQNYLQPQALELSHLDGADNLTDHKRIIDYLEAQGRLDRAIEFLPSDEVIEQRMKSGVGMTRPELAVILAYGKMWVYEQLLESDLPDDPYFVNELRKYFPDELASRFFDEMTRHRLHREIISTYLTNSVVNRLGIEAIFRLFEETNQSVATLIRAYAIARDIFAVTDSWQTLEALDNQVDAVTLLQLEVRVRSVLEQGIVWLVNAFGNDLQVAPTIERFKNGVSELTQSQGIIAHQFETHLEEDVSELTDLGLNQDQAQSFAILPYAIDALDTALLAEQYQRPVDEIAQLYFEVYQNLHIDWLMLQVEHLPQQDHWDRRARYALLNELTRSLRQMMNKLLSQDNAAATLEQWQQAHRQAIEDMAGQMSKLNGTEVGLSALSVMISEINKLISE</sequence>
<dbReference type="GO" id="GO:0004069">
    <property type="term" value="F:L-aspartate:2-oxoglutarate aminotransferase activity"/>
    <property type="evidence" value="ECO:0007669"/>
    <property type="project" value="InterPro"/>
</dbReference>
<dbReference type="InterPro" id="IPR049056">
    <property type="entry name" value="NAD_Glu_DH_HM3"/>
</dbReference>
<dbReference type="InterPro" id="IPR048381">
    <property type="entry name" value="GDH_C"/>
</dbReference>
<accession>A0A844M0T8</accession>
<feature type="domain" description="NAD-glutamate dehydrogenase ACT2" evidence="5">
    <location>
        <begin position="422"/>
        <end position="510"/>
    </location>
</feature>
<dbReference type="Pfam" id="PF21073">
    <property type="entry name" value="GDH_HM1"/>
    <property type="match status" value="1"/>
</dbReference>
<dbReference type="InterPro" id="IPR049064">
    <property type="entry name" value="NAD_Glu_DH_ACT3"/>
</dbReference>
<evidence type="ECO:0000313" key="7">
    <source>
        <dbReference type="EMBL" id="MUG32365.1"/>
    </source>
</evidence>